<name>A0ABS3MYV4_9BACI</name>
<keyword evidence="1" id="KW-1133">Transmembrane helix</keyword>
<feature type="transmembrane region" description="Helical" evidence="1">
    <location>
        <begin position="54"/>
        <end position="76"/>
    </location>
</feature>
<keyword evidence="3" id="KW-1185">Reference proteome</keyword>
<gene>
    <name evidence="2" type="ORF">I7822_05860</name>
</gene>
<reference evidence="2 3" key="1">
    <citation type="submission" date="2021-03" db="EMBL/GenBank/DDBJ databases">
        <title>Whole genome sequence of Metabacillus bambusae BG109.</title>
        <authorList>
            <person name="Jeong J.W."/>
        </authorList>
    </citation>
    <scope>NUCLEOTIDE SEQUENCE [LARGE SCALE GENOMIC DNA]</scope>
    <source>
        <strain evidence="2 3">BG109</strain>
    </source>
</reference>
<dbReference type="EMBL" id="JAGDEL010000003">
    <property type="protein sequence ID" value="MBO1511202.1"/>
    <property type="molecule type" value="Genomic_DNA"/>
</dbReference>
<evidence type="ECO:0000313" key="2">
    <source>
        <dbReference type="EMBL" id="MBO1511202.1"/>
    </source>
</evidence>
<evidence type="ECO:0000313" key="3">
    <source>
        <dbReference type="Proteomes" id="UP000663981"/>
    </source>
</evidence>
<feature type="transmembrane region" description="Helical" evidence="1">
    <location>
        <begin position="82"/>
        <end position="100"/>
    </location>
</feature>
<comment type="caution">
    <text evidence="2">The sequence shown here is derived from an EMBL/GenBank/DDBJ whole genome shotgun (WGS) entry which is preliminary data.</text>
</comment>
<accession>A0ABS3MYV4</accession>
<dbReference type="RefSeq" id="WP_207975989.1">
    <property type="nucleotide sequence ID" value="NZ_JAGDEL010000003.1"/>
</dbReference>
<evidence type="ECO:0000256" key="1">
    <source>
        <dbReference type="SAM" id="Phobius"/>
    </source>
</evidence>
<organism evidence="2 3">
    <name type="scientific">Metabacillus bambusae</name>
    <dbReference type="NCBI Taxonomy" id="2795218"/>
    <lineage>
        <taxon>Bacteria</taxon>
        <taxon>Bacillati</taxon>
        <taxon>Bacillota</taxon>
        <taxon>Bacilli</taxon>
        <taxon>Bacillales</taxon>
        <taxon>Bacillaceae</taxon>
        <taxon>Metabacillus</taxon>
    </lineage>
</organism>
<proteinExistence type="predicted"/>
<sequence length="129" mass="15323">MPTTQEFALKRRIVRKLILGDYKNKVKFEFIANDVMQKVYLIQNKPNINPFIKVIVFPVFPSFIAEPFLIWIGLYQPLNWKHIYSFPIYIGIYLLTNYISKREDLGNNRLIIIYTILMFPRVCGGENVY</sequence>
<protein>
    <submittedName>
        <fullName evidence="2">Uncharacterized protein</fullName>
    </submittedName>
</protein>
<dbReference type="Proteomes" id="UP000663981">
    <property type="component" value="Unassembled WGS sequence"/>
</dbReference>
<keyword evidence="1" id="KW-0812">Transmembrane</keyword>
<keyword evidence="1" id="KW-0472">Membrane</keyword>